<feature type="non-terminal residue" evidence="3">
    <location>
        <position position="61"/>
    </location>
</feature>
<comment type="caution">
    <text evidence="3">The sequence shown here is derived from an EMBL/GenBank/DDBJ whole genome shotgun (WGS) entry which is preliminary data.</text>
</comment>
<evidence type="ECO:0000259" key="2">
    <source>
        <dbReference type="Pfam" id="PF09250"/>
    </source>
</evidence>
<dbReference type="AlphaFoldDB" id="A0A0F9J849"/>
<evidence type="ECO:0000256" key="1">
    <source>
        <dbReference type="SAM" id="MobiDB-lite"/>
    </source>
</evidence>
<protein>
    <recommendedName>
        <fullName evidence="2">DNA primase/polymerase bifunctional N-terminal domain-containing protein</fullName>
    </recommendedName>
</protein>
<organism evidence="3">
    <name type="scientific">marine sediment metagenome</name>
    <dbReference type="NCBI Taxonomy" id="412755"/>
    <lineage>
        <taxon>unclassified sequences</taxon>
        <taxon>metagenomes</taxon>
        <taxon>ecological metagenomes</taxon>
    </lineage>
</organism>
<name>A0A0F9J849_9ZZZZ</name>
<dbReference type="EMBL" id="LAZR01010672">
    <property type="protein sequence ID" value="KKM65733.1"/>
    <property type="molecule type" value="Genomic_DNA"/>
</dbReference>
<feature type="domain" description="DNA primase/polymerase bifunctional N-terminal" evidence="2">
    <location>
        <begin position="15"/>
        <end position="61"/>
    </location>
</feature>
<dbReference type="InterPro" id="IPR015330">
    <property type="entry name" value="DNA_primase/pol_bifunc_N"/>
</dbReference>
<accession>A0A0F9J849</accession>
<sequence length="61" mass="6610">MNKRSTESNELLDAALDYAARGWPVAPVHSTHKGRCTCCQPDCSSPGKHPRTRNGVKDAST</sequence>
<feature type="region of interest" description="Disordered" evidence="1">
    <location>
        <begin position="42"/>
        <end position="61"/>
    </location>
</feature>
<proteinExistence type="predicted"/>
<gene>
    <name evidence="3" type="ORF">LCGC14_1488270</name>
</gene>
<dbReference type="Pfam" id="PF09250">
    <property type="entry name" value="Prim-Pol"/>
    <property type="match status" value="1"/>
</dbReference>
<evidence type="ECO:0000313" key="3">
    <source>
        <dbReference type="EMBL" id="KKM65733.1"/>
    </source>
</evidence>
<reference evidence="3" key="1">
    <citation type="journal article" date="2015" name="Nature">
        <title>Complex archaea that bridge the gap between prokaryotes and eukaryotes.</title>
        <authorList>
            <person name="Spang A."/>
            <person name="Saw J.H."/>
            <person name="Jorgensen S.L."/>
            <person name="Zaremba-Niedzwiedzka K."/>
            <person name="Martijn J."/>
            <person name="Lind A.E."/>
            <person name="van Eijk R."/>
            <person name="Schleper C."/>
            <person name="Guy L."/>
            <person name="Ettema T.J."/>
        </authorList>
    </citation>
    <scope>NUCLEOTIDE SEQUENCE</scope>
</reference>